<dbReference type="InterPro" id="IPR009075">
    <property type="entry name" value="AcylCo_DH/oxidase_C"/>
</dbReference>
<evidence type="ECO:0000256" key="4">
    <source>
        <dbReference type="ARBA" id="ARBA00022827"/>
    </source>
</evidence>
<dbReference type="SUPFAM" id="SSF47203">
    <property type="entry name" value="Acyl-CoA dehydrogenase C-terminal domain-like"/>
    <property type="match status" value="1"/>
</dbReference>
<evidence type="ECO:0000259" key="8">
    <source>
        <dbReference type="Pfam" id="PF02770"/>
    </source>
</evidence>
<evidence type="ECO:0000256" key="3">
    <source>
        <dbReference type="ARBA" id="ARBA00022630"/>
    </source>
</evidence>
<dbReference type="InterPro" id="IPR046373">
    <property type="entry name" value="Acyl-CoA_Oxase/DH_mid-dom_sf"/>
</dbReference>
<keyword evidence="5 6" id="KW-0560">Oxidoreductase</keyword>
<evidence type="ECO:0000256" key="6">
    <source>
        <dbReference type="RuleBase" id="RU362125"/>
    </source>
</evidence>
<evidence type="ECO:0000259" key="7">
    <source>
        <dbReference type="Pfam" id="PF00441"/>
    </source>
</evidence>
<proteinExistence type="inferred from homology"/>
<dbReference type="Gene3D" id="2.40.110.10">
    <property type="entry name" value="Butyryl-CoA Dehydrogenase, subunit A, domain 2"/>
    <property type="match status" value="1"/>
</dbReference>
<dbReference type="Proteomes" id="UP000642748">
    <property type="component" value="Unassembled WGS sequence"/>
</dbReference>
<dbReference type="SUPFAM" id="SSF56645">
    <property type="entry name" value="Acyl-CoA dehydrogenase NM domain-like"/>
    <property type="match status" value="1"/>
</dbReference>
<keyword evidence="3 6" id="KW-0285">Flavoprotein</keyword>
<gene>
    <name evidence="10" type="ORF">Raf01_75900</name>
</gene>
<keyword evidence="11" id="KW-1185">Reference proteome</keyword>
<comment type="cofactor">
    <cofactor evidence="1 6">
        <name>FAD</name>
        <dbReference type="ChEBI" id="CHEBI:57692"/>
    </cofactor>
</comment>
<dbReference type="Gene3D" id="1.10.540.10">
    <property type="entry name" value="Acyl-CoA dehydrogenase/oxidase, N-terminal domain"/>
    <property type="match status" value="1"/>
</dbReference>
<sequence length="389" mass="41860">MTSEVRAADVDRPAGSLEPSFRDVVRDFLASADVQAELTLLDRLEPGQEPGHSGIYRMLGERAWLAVNWPREYGGLDRSALDAATVAEELALAGIPDVAHVLSIDIVGSFVLMAGTAAQKARFLPALARGEQLAGVLYTEPGIGSDLSALRTTAEREGSGWRISGRKIYSQKSQFAGVGLCAARTADSEGSGITLFMVDMAAAGIRIAPIWNATEERFDDVTLDVRVAAEDVIGPVHAGFEVLNTVLALERTAIDYQGRVRRWFNQIRAAYTASAARTDTLDSRFRDLDTRIRAGRLLAYEAVAAIDAQAVDPAVSARAKWYNTELAAEVVDLGLEVTGLLGTVTRWDGEPGWRQTIEAMYRESPGLTLSAGTSEIMLKVVATFMGLGA</sequence>
<feature type="domain" description="Acyl-CoA dehydrogenase/oxidase C-terminal" evidence="7">
    <location>
        <begin position="238"/>
        <end position="384"/>
    </location>
</feature>
<comment type="caution">
    <text evidence="10">The sequence shown here is derived from an EMBL/GenBank/DDBJ whole genome shotgun (WGS) entry which is preliminary data.</text>
</comment>
<accession>A0A8J3R0N4</accession>
<comment type="similarity">
    <text evidence="2 6">Belongs to the acyl-CoA dehydrogenase family.</text>
</comment>
<dbReference type="EMBL" id="BONZ01000080">
    <property type="protein sequence ID" value="GIH19418.1"/>
    <property type="molecule type" value="Genomic_DNA"/>
</dbReference>
<evidence type="ECO:0000256" key="1">
    <source>
        <dbReference type="ARBA" id="ARBA00001974"/>
    </source>
</evidence>
<dbReference type="InterPro" id="IPR037069">
    <property type="entry name" value="AcylCoA_DH/ox_N_sf"/>
</dbReference>
<dbReference type="PANTHER" id="PTHR43292">
    <property type="entry name" value="ACYL-COA DEHYDROGENASE"/>
    <property type="match status" value="1"/>
</dbReference>
<evidence type="ECO:0000256" key="2">
    <source>
        <dbReference type="ARBA" id="ARBA00009347"/>
    </source>
</evidence>
<evidence type="ECO:0000259" key="9">
    <source>
        <dbReference type="Pfam" id="PF02771"/>
    </source>
</evidence>
<dbReference type="GO" id="GO:0005886">
    <property type="term" value="C:plasma membrane"/>
    <property type="evidence" value="ECO:0007669"/>
    <property type="project" value="TreeGrafter"/>
</dbReference>
<dbReference type="InterPro" id="IPR006091">
    <property type="entry name" value="Acyl-CoA_Oxase/DH_mid-dom"/>
</dbReference>
<dbReference type="InterPro" id="IPR052161">
    <property type="entry name" value="Mycobact_Acyl-CoA_DH"/>
</dbReference>
<dbReference type="RefSeq" id="WP_203922876.1">
    <property type="nucleotide sequence ID" value="NZ_BONZ01000080.1"/>
</dbReference>
<feature type="domain" description="Acyl-CoA oxidase/dehydrogenase middle" evidence="8">
    <location>
        <begin position="137"/>
        <end position="213"/>
    </location>
</feature>
<dbReference type="PANTHER" id="PTHR43292:SF3">
    <property type="entry name" value="ACYL-COA DEHYDROGENASE FADE29"/>
    <property type="match status" value="1"/>
</dbReference>
<feature type="domain" description="Acyl-CoA dehydrogenase/oxidase N-terminal" evidence="9">
    <location>
        <begin position="21"/>
        <end position="131"/>
    </location>
</feature>
<dbReference type="GO" id="GO:0050660">
    <property type="term" value="F:flavin adenine dinucleotide binding"/>
    <property type="evidence" value="ECO:0007669"/>
    <property type="project" value="InterPro"/>
</dbReference>
<dbReference type="AlphaFoldDB" id="A0A8J3R0N4"/>
<organism evidence="10 11">
    <name type="scientific">Rugosimonospora africana</name>
    <dbReference type="NCBI Taxonomy" id="556532"/>
    <lineage>
        <taxon>Bacteria</taxon>
        <taxon>Bacillati</taxon>
        <taxon>Actinomycetota</taxon>
        <taxon>Actinomycetes</taxon>
        <taxon>Micromonosporales</taxon>
        <taxon>Micromonosporaceae</taxon>
        <taxon>Rugosimonospora</taxon>
    </lineage>
</organism>
<dbReference type="InterPro" id="IPR036250">
    <property type="entry name" value="AcylCo_DH-like_C"/>
</dbReference>
<evidence type="ECO:0000256" key="5">
    <source>
        <dbReference type="ARBA" id="ARBA00023002"/>
    </source>
</evidence>
<keyword evidence="4 6" id="KW-0274">FAD</keyword>
<dbReference type="InterPro" id="IPR013786">
    <property type="entry name" value="AcylCoA_DH/ox_N"/>
</dbReference>
<name>A0A8J3R0N4_9ACTN</name>
<reference evidence="10" key="1">
    <citation type="submission" date="2021-01" db="EMBL/GenBank/DDBJ databases">
        <title>Whole genome shotgun sequence of Rugosimonospora africana NBRC 104875.</title>
        <authorList>
            <person name="Komaki H."/>
            <person name="Tamura T."/>
        </authorList>
    </citation>
    <scope>NUCLEOTIDE SEQUENCE</scope>
    <source>
        <strain evidence="10">NBRC 104875</strain>
    </source>
</reference>
<dbReference type="Pfam" id="PF02770">
    <property type="entry name" value="Acyl-CoA_dh_M"/>
    <property type="match status" value="1"/>
</dbReference>
<evidence type="ECO:0000313" key="11">
    <source>
        <dbReference type="Proteomes" id="UP000642748"/>
    </source>
</evidence>
<dbReference type="GO" id="GO:0016627">
    <property type="term" value="F:oxidoreductase activity, acting on the CH-CH group of donors"/>
    <property type="evidence" value="ECO:0007669"/>
    <property type="project" value="InterPro"/>
</dbReference>
<dbReference type="InterPro" id="IPR009100">
    <property type="entry name" value="AcylCoA_DH/oxidase_NM_dom_sf"/>
</dbReference>
<dbReference type="Pfam" id="PF00441">
    <property type="entry name" value="Acyl-CoA_dh_1"/>
    <property type="match status" value="1"/>
</dbReference>
<dbReference type="Gene3D" id="1.20.140.10">
    <property type="entry name" value="Butyryl-CoA Dehydrogenase, subunit A, domain 3"/>
    <property type="match status" value="1"/>
</dbReference>
<protein>
    <submittedName>
        <fullName evidence="10">Acyl-CoA dehydrogenase</fullName>
    </submittedName>
</protein>
<evidence type="ECO:0000313" key="10">
    <source>
        <dbReference type="EMBL" id="GIH19418.1"/>
    </source>
</evidence>
<dbReference type="Pfam" id="PF02771">
    <property type="entry name" value="Acyl-CoA_dh_N"/>
    <property type="match status" value="1"/>
</dbReference>